<feature type="region of interest" description="Disordered" evidence="2">
    <location>
        <begin position="501"/>
        <end position="528"/>
    </location>
</feature>
<name>A0A7J6UJ96_PEROL</name>
<keyword evidence="1" id="KW-0175">Coiled coil</keyword>
<organism evidence="3 4">
    <name type="scientific">Perkinsus olseni</name>
    <name type="common">Perkinsus atlanticus</name>
    <dbReference type="NCBI Taxonomy" id="32597"/>
    <lineage>
        <taxon>Eukaryota</taxon>
        <taxon>Sar</taxon>
        <taxon>Alveolata</taxon>
        <taxon>Perkinsozoa</taxon>
        <taxon>Perkinsea</taxon>
        <taxon>Perkinsida</taxon>
        <taxon>Perkinsidae</taxon>
        <taxon>Perkinsus</taxon>
    </lineage>
</organism>
<keyword evidence="4" id="KW-1185">Reference proteome</keyword>
<evidence type="ECO:0000256" key="1">
    <source>
        <dbReference type="SAM" id="Coils"/>
    </source>
</evidence>
<comment type="caution">
    <text evidence="3">The sequence shown here is derived from an EMBL/GenBank/DDBJ whole genome shotgun (WGS) entry which is preliminary data.</text>
</comment>
<dbReference type="PANTHER" id="PTHR43049:SF1">
    <property type="entry name" value="EARLY ENDOSOME ANTIGEN"/>
    <property type="match status" value="1"/>
</dbReference>
<dbReference type="PANTHER" id="PTHR43049">
    <property type="entry name" value="EARLY ENDOSOME ANTIGEN"/>
    <property type="match status" value="1"/>
</dbReference>
<feature type="region of interest" description="Disordered" evidence="2">
    <location>
        <begin position="693"/>
        <end position="888"/>
    </location>
</feature>
<feature type="compositionally biased region" description="Basic and acidic residues" evidence="2">
    <location>
        <begin position="766"/>
        <end position="778"/>
    </location>
</feature>
<accession>A0A7J6UJ96</accession>
<dbReference type="Proteomes" id="UP000553632">
    <property type="component" value="Unassembled WGS sequence"/>
</dbReference>
<feature type="region of interest" description="Disordered" evidence="2">
    <location>
        <begin position="636"/>
        <end position="658"/>
    </location>
</feature>
<feature type="compositionally biased region" description="Low complexity" evidence="2">
    <location>
        <begin position="411"/>
        <end position="424"/>
    </location>
</feature>
<feature type="non-terminal residue" evidence="3">
    <location>
        <position position="888"/>
    </location>
</feature>
<feature type="region of interest" description="Disordered" evidence="2">
    <location>
        <begin position="370"/>
        <end position="424"/>
    </location>
</feature>
<dbReference type="AlphaFoldDB" id="A0A7J6UJ96"/>
<proteinExistence type="predicted"/>
<feature type="compositionally biased region" description="Basic and acidic residues" evidence="2">
    <location>
        <begin position="693"/>
        <end position="704"/>
    </location>
</feature>
<sequence>VPDCHYSASSSRRRPSTATTATVLRRDSLQLEVDQGFQGCVCGQEAANQPWLIGGVYNSESKSGSSTVTRASSSMLPGRIMFEGKEVLERTVLSSRAWRYSPSVTEESLLVSRDEFQEMMQQKLEVVELRSQLKQATKRFEASRHECEQLQMQLKDAWLQEIAIPGGGSRAEISTTTTAVSNGSSTHKSRKSKKIKFSSLMSGVTTAIPHHHSSGSGERSAVADASKNIQTASSSGDSEISEEDLNSGSVDLDVMVRVLQKKCSHLEMVLRDLMDEREDEMSNTKMLKGVVNEELTNTRTAQLEESAKLKREVDNLRMHNAALDSMYQTAVHNHDLACAQRDWCLGRLTQEEHSSPDDSSVIFTHPTIDMYAPASTPPLPPRKGDTSPSGMSLRMMGDSPSGASRNERLNSSAQSISASTFSATAKREQIAKLRQRREFLARVDLLSRQNAAAGKPPVAPSPRGTPRDSLGGDLRGNEPKEKGVDTATETEVIQRQAEFSQTDELDVVSRKTQTDAVPEPVLKHSDDDYAELEKRLQEAQEDVMEQQRKAEASASVLADMNDQLRSAEDERDRVRAELQEMDRVGPDQSIFEEREQELSGNLRNAEQTIFRLRAEVRELKAQKNALNFELDHLKASPLSPRSVSSDSPRSPIKPEYPDLRSDLEAEKAKSSGLSGDLQKLRTQIDALRDEKSHLAESLTREQVRSEQSGRALKEATALAEAKKRELNEQTERLARLEKLANAETPPLPPSRVTAEAPPSGASKPVQKVDAESPVDDVKAPVTDATAPEAVPDTEALKGNAKAPVLDARPPPADTKAPVLGARPPPADTKAPVLDARPPPANAKALVMDKKVPVVESKSPTGVPKLMVTSTEGPEGTRKPSAFSADSAD</sequence>
<feature type="compositionally biased region" description="Low complexity" evidence="2">
    <location>
        <begin position="636"/>
        <end position="650"/>
    </location>
</feature>
<dbReference type="Gene3D" id="1.10.287.1490">
    <property type="match status" value="1"/>
</dbReference>
<evidence type="ECO:0000313" key="3">
    <source>
        <dbReference type="EMBL" id="KAF4757098.1"/>
    </source>
</evidence>
<dbReference type="EMBL" id="JABANO010003046">
    <property type="protein sequence ID" value="KAF4757098.1"/>
    <property type="molecule type" value="Genomic_DNA"/>
</dbReference>
<feature type="coiled-coil region" evidence="1">
    <location>
        <begin position="256"/>
        <end position="312"/>
    </location>
</feature>
<feature type="compositionally biased region" description="Basic and acidic residues" evidence="2">
    <location>
        <begin position="475"/>
        <end position="484"/>
    </location>
</feature>
<reference evidence="3 4" key="1">
    <citation type="submission" date="2020-04" db="EMBL/GenBank/DDBJ databases">
        <title>Perkinsus olseni comparative genomics.</title>
        <authorList>
            <person name="Bogema D.R."/>
        </authorList>
    </citation>
    <scope>NUCLEOTIDE SEQUENCE [LARGE SCALE GENOMIC DNA]</scope>
    <source>
        <strain evidence="3 4">ATCC PRA-207</strain>
    </source>
</reference>
<feature type="region of interest" description="Disordered" evidence="2">
    <location>
        <begin position="450"/>
        <end position="489"/>
    </location>
</feature>
<evidence type="ECO:0000313" key="4">
    <source>
        <dbReference type="Proteomes" id="UP000553632"/>
    </source>
</evidence>
<feature type="compositionally biased region" description="Basic and acidic residues" evidence="2">
    <location>
        <begin position="720"/>
        <end position="740"/>
    </location>
</feature>
<feature type="region of interest" description="Disordered" evidence="2">
    <location>
        <begin position="1"/>
        <end position="20"/>
    </location>
</feature>
<protein>
    <submittedName>
        <fullName evidence="3">Uncharacterized protein</fullName>
    </submittedName>
</protein>
<feature type="non-terminal residue" evidence="3">
    <location>
        <position position="1"/>
    </location>
</feature>
<evidence type="ECO:0000256" key="2">
    <source>
        <dbReference type="SAM" id="MobiDB-lite"/>
    </source>
</evidence>
<gene>
    <name evidence="3" type="ORF">FOZ63_019188</name>
</gene>
<feature type="coiled-coil region" evidence="1">
    <location>
        <begin position="119"/>
        <end position="153"/>
    </location>
</feature>